<feature type="transmembrane region" description="Helical" evidence="2">
    <location>
        <begin position="227"/>
        <end position="251"/>
    </location>
</feature>
<dbReference type="GeneID" id="66080556"/>
<protein>
    <submittedName>
        <fullName evidence="3">Uncharacterized protein</fullName>
    </submittedName>
</protein>
<feature type="compositionally biased region" description="Polar residues" evidence="1">
    <location>
        <begin position="325"/>
        <end position="336"/>
    </location>
</feature>
<dbReference type="AlphaFoldDB" id="A0A9P7RUC2"/>
<feature type="compositionally biased region" description="Basic and acidic residues" evidence="1">
    <location>
        <begin position="341"/>
        <end position="351"/>
    </location>
</feature>
<dbReference type="EMBL" id="CM032187">
    <property type="protein sequence ID" value="KAG7089835.1"/>
    <property type="molecule type" value="Genomic_DNA"/>
</dbReference>
<keyword evidence="2" id="KW-1133">Transmembrane helix</keyword>
<evidence type="ECO:0000313" key="3">
    <source>
        <dbReference type="EMBL" id="KAG7089835.1"/>
    </source>
</evidence>
<feature type="region of interest" description="Disordered" evidence="1">
    <location>
        <begin position="262"/>
        <end position="298"/>
    </location>
</feature>
<keyword evidence="2" id="KW-0472">Membrane</keyword>
<dbReference type="RefSeq" id="XP_043006305.1">
    <property type="nucleotide sequence ID" value="XM_043156518.1"/>
</dbReference>
<dbReference type="OrthoDB" id="3270641at2759"/>
<proteinExistence type="predicted"/>
<keyword evidence="2" id="KW-0812">Transmembrane</keyword>
<organism evidence="3 4">
    <name type="scientific">Marasmius oreades</name>
    <name type="common">fairy-ring Marasmius</name>
    <dbReference type="NCBI Taxonomy" id="181124"/>
    <lineage>
        <taxon>Eukaryota</taxon>
        <taxon>Fungi</taxon>
        <taxon>Dikarya</taxon>
        <taxon>Basidiomycota</taxon>
        <taxon>Agaricomycotina</taxon>
        <taxon>Agaricomycetes</taxon>
        <taxon>Agaricomycetidae</taxon>
        <taxon>Agaricales</taxon>
        <taxon>Marasmiineae</taxon>
        <taxon>Marasmiaceae</taxon>
        <taxon>Marasmius</taxon>
    </lineage>
</organism>
<name>A0A9P7RUC2_9AGAR</name>
<keyword evidence="4" id="KW-1185">Reference proteome</keyword>
<feature type="compositionally biased region" description="Polar residues" evidence="1">
    <location>
        <begin position="365"/>
        <end position="376"/>
    </location>
</feature>
<feature type="region of interest" description="Disordered" evidence="1">
    <location>
        <begin position="193"/>
        <end position="223"/>
    </location>
</feature>
<sequence>MLATSTHVLFVLFYYFLRLPFAVGVLQTGFIDDQHGDSLSKASLRFTGPWNRAPPCQGCALQPNPDLAFGGTWTDITHRKDKDPVSFIEITFVGIAIDVLCIIPYESPSKGVVVTYDLKITLDGLSVGSGFYNKPSNLTGNNFFYNVSVFSIGGLDNKPHKLVLNATSTSRDSVVLFDYAKYIYDNETVISSTSETTPDRTAPVSGSGKSEADVNSNSSNNPSHRNATIIAVVSVLATLILITLAALFIVYGSRRFGWRLHQRKQKQEPSDFAPQSRRHRPPPPPHSTTTSLSNPENGFSTRIQRWATQVAGHKLVHPFSPPSNVPSTCRSQASITPTPPSRDRSHQERHPRTQHPPRKTWVVCNPSSSSEGRSTR</sequence>
<reference evidence="3" key="1">
    <citation type="journal article" date="2021" name="Genome Biol. Evol.">
        <title>The assembled and annotated genome of the fairy-ring fungus Marasmius oreades.</title>
        <authorList>
            <person name="Hiltunen M."/>
            <person name="Ament-Velasquez S.L."/>
            <person name="Johannesson H."/>
        </authorList>
    </citation>
    <scope>NUCLEOTIDE SEQUENCE</scope>
    <source>
        <strain evidence="3">03SP1</strain>
    </source>
</reference>
<feature type="transmembrane region" description="Helical" evidence="2">
    <location>
        <begin position="12"/>
        <end position="31"/>
    </location>
</feature>
<evidence type="ECO:0000256" key="2">
    <source>
        <dbReference type="SAM" id="Phobius"/>
    </source>
</evidence>
<accession>A0A9P7RUC2</accession>
<evidence type="ECO:0000256" key="1">
    <source>
        <dbReference type="SAM" id="MobiDB-lite"/>
    </source>
</evidence>
<dbReference type="Proteomes" id="UP001049176">
    <property type="component" value="Chromosome 7"/>
</dbReference>
<dbReference type="KEGG" id="more:E1B28_011481"/>
<feature type="transmembrane region" description="Helical" evidence="2">
    <location>
        <begin position="87"/>
        <end position="105"/>
    </location>
</feature>
<gene>
    <name evidence="3" type="ORF">E1B28_011481</name>
</gene>
<comment type="caution">
    <text evidence="3">The sequence shown here is derived from an EMBL/GenBank/DDBJ whole genome shotgun (WGS) entry which is preliminary data.</text>
</comment>
<feature type="region of interest" description="Disordered" evidence="1">
    <location>
        <begin position="315"/>
        <end position="376"/>
    </location>
</feature>
<evidence type="ECO:0000313" key="4">
    <source>
        <dbReference type="Proteomes" id="UP001049176"/>
    </source>
</evidence>